<feature type="chain" id="PRO_5012259994" evidence="1">
    <location>
        <begin position="19"/>
        <end position="658"/>
    </location>
</feature>
<accession>A0A1Y1XBH9</accession>
<sequence>MKLLNSLYLLFCIALASTKTVEEEEQENNLPSFSLASGFYNEESIELEIKAPNPNAVIYYTLDGSIPNENSTIYENPFILKNKSNEENVLSNHLGIAPYRNFTPSVKVKKGHVIRAMAKLPDGELTNVVSGTYYVGLNKTQLYQDNPVINIITDPDNLFDYEKGIYILGKTYDDWIKADPKRKDAQDYLVQGNYNESGRKSERPATIEYIPGNDNTAVFSQDVGIRLKGKATRTYYQKSFHITSREEYGKKNMKFEFIPGNMRADGKGPVNKYKTFNLRNGGNDSEFGKIRDMLLQDLIKNDYFETQQSDFAIVFIDGEYWGVYNVYEDYSDHYIKNNYDIDDKNVVVIKSNKVESGEDEDIELYRNTVNYLRNTNMTIPENYEEAKRQFDVEGYVWYAAFYAYIDVQDGWYVGGNYAMWRVRDPDNSVPKADGKWRMMTFDTEFSTGLYGDGTDYKTDIIKQVLNKKSSMARQLGGGITYSLLQNEEFKNMFINALCDMKNIHFESERVQKAIDEKENILLPLVKDHIQRNGPDWALEYPEGCFKDQIKIIRNWLKGRDSVFMKFIQDDFGFQPPNKVIITANDFNMGSFIVNNMNEFHQEYTGEYFKENILYITAKPNQGRKIKAWKLKNCNLANRTKLSIGIYPKKGCTITAVFN</sequence>
<dbReference type="AlphaFoldDB" id="A0A1Y1XBH9"/>
<dbReference type="STRING" id="1754192.A0A1Y1XBH9"/>
<keyword evidence="3" id="KW-1185">Reference proteome</keyword>
<dbReference type="Pfam" id="PF08757">
    <property type="entry name" value="CotH"/>
    <property type="match status" value="1"/>
</dbReference>
<keyword evidence="2" id="KW-0946">Virion</keyword>
<dbReference type="EMBL" id="MCFG01000079">
    <property type="protein sequence ID" value="ORX83131.1"/>
    <property type="molecule type" value="Genomic_DNA"/>
</dbReference>
<evidence type="ECO:0000313" key="3">
    <source>
        <dbReference type="Proteomes" id="UP000193944"/>
    </source>
</evidence>
<evidence type="ECO:0000256" key="1">
    <source>
        <dbReference type="SAM" id="SignalP"/>
    </source>
</evidence>
<protein>
    <submittedName>
        <fullName evidence="2">Spore coat protein coth</fullName>
    </submittedName>
</protein>
<organism evidence="2 3">
    <name type="scientific">Anaeromyces robustus</name>
    <dbReference type="NCBI Taxonomy" id="1754192"/>
    <lineage>
        <taxon>Eukaryota</taxon>
        <taxon>Fungi</taxon>
        <taxon>Fungi incertae sedis</taxon>
        <taxon>Chytridiomycota</taxon>
        <taxon>Chytridiomycota incertae sedis</taxon>
        <taxon>Neocallimastigomycetes</taxon>
        <taxon>Neocallimastigales</taxon>
        <taxon>Neocallimastigaceae</taxon>
        <taxon>Anaeromyces</taxon>
    </lineage>
</organism>
<dbReference type="OrthoDB" id="2130412at2759"/>
<dbReference type="Proteomes" id="UP000193944">
    <property type="component" value="Unassembled WGS sequence"/>
</dbReference>
<feature type="signal peptide" evidence="1">
    <location>
        <begin position="1"/>
        <end position="18"/>
    </location>
</feature>
<keyword evidence="2" id="KW-0167">Capsid protein</keyword>
<evidence type="ECO:0000313" key="2">
    <source>
        <dbReference type="EMBL" id="ORX83131.1"/>
    </source>
</evidence>
<keyword evidence="1" id="KW-0732">Signal</keyword>
<comment type="caution">
    <text evidence="2">The sequence shown here is derived from an EMBL/GenBank/DDBJ whole genome shotgun (WGS) entry which is preliminary data.</text>
</comment>
<name>A0A1Y1XBH9_9FUNG</name>
<dbReference type="InterPro" id="IPR014867">
    <property type="entry name" value="Spore_coat_CotH_CotH2/3/7"/>
</dbReference>
<dbReference type="Pfam" id="PF13287">
    <property type="entry name" value="Fn3_assoc"/>
    <property type="match status" value="1"/>
</dbReference>
<reference evidence="2 3" key="2">
    <citation type="submission" date="2016-08" db="EMBL/GenBank/DDBJ databases">
        <title>Pervasive Adenine N6-methylation of Active Genes in Fungi.</title>
        <authorList>
            <consortium name="DOE Joint Genome Institute"/>
            <person name="Mondo S.J."/>
            <person name="Dannebaum R.O."/>
            <person name="Kuo R.C."/>
            <person name="Labutti K."/>
            <person name="Haridas S."/>
            <person name="Kuo A."/>
            <person name="Salamov A."/>
            <person name="Ahrendt S.R."/>
            <person name="Lipzen A."/>
            <person name="Sullivan W."/>
            <person name="Andreopoulos W.B."/>
            <person name="Clum A."/>
            <person name="Lindquist E."/>
            <person name="Daum C."/>
            <person name="Ramamoorthy G.K."/>
            <person name="Gryganskyi A."/>
            <person name="Culley D."/>
            <person name="Magnuson J.K."/>
            <person name="James T.Y."/>
            <person name="O'Malley M.A."/>
            <person name="Stajich J.E."/>
            <person name="Spatafora J.W."/>
            <person name="Visel A."/>
            <person name="Grigoriev I.V."/>
        </authorList>
    </citation>
    <scope>NUCLEOTIDE SEQUENCE [LARGE SCALE GENOMIC DNA]</scope>
    <source>
        <strain evidence="2 3">S4</strain>
    </source>
</reference>
<proteinExistence type="predicted"/>
<gene>
    <name evidence="2" type="ORF">BCR32DRAFT_326513</name>
</gene>
<reference evidence="2 3" key="1">
    <citation type="submission" date="2016-08" db="EMBL/GenBank/DDBJ databases">
        <title>A Parts List for Fungal Cellulosomes Revealed by Comparative Genomics.</title>
        <authorList>
            <consortium name="DOE Joint Genome Institute"/>
            <person name="Haitjema C.H."/>
            <person name="Gilmore S.P."/>
            <person name="Henske J.K."/>
            <person name="Solomon K.V."/>
            <person name="De Groot R."/>
            <person name="Kuo A."/>
            <person name="Mondo S.J."/>
            <person name="Salamov A.A."/>
            <person name="Labutti K."/>
            <person name="Zhao Z."/>
            <person name="Chiniquy J."/>
            <person name="Barry K."/>
            <person name="Brewer H.M."/>
            <person name="Purvine S.O."/>
            <person name="Wright A.T."/>
            <person name="Boxma B."/>
            <person name="Van Alen T."/>
            <person name="Hackstein J.H."/>
            <person name="Baker S.E."/>
            <person name="Grigoriev I.V."/>
            <person name="O'Malley M.A."/>
        </authorList>
    </citation>
    <scope>NUCLEOTIDE SEQUENCE [LARGE SCALE GENOMIC DNA]</scope>
    <source>
        <strain evidence="2 3">S4</strain>
    </source>
</reference>
<dbReference type="InterPro" id="IPR026876">
    <property type="entry name" value="Fn3_assoc_repeat"/>
</dbReference>